<evidence type="ECO:0000256" key="8">
    <source>
        <dbReference type="ARBA" id="ARBA00023136"/>
    </source>
</evidence>
<organism evidence="10 11">
    <name type="scientific">Lipomyces tetrasporus</name>
    <dbReference type="NCBI Taxonomy" id="54092"/>
    <lineage>
        <taxon>Eukaryota</taxon>
        <taxon>Fungi</taxon>
        <taxon>Dikarya</taxon>
        <taxon>Ascomycota</taxon>
        <taxon>Saccharomycotina</taxon>
        <taxon>Lipomycetes</taxon>
        <taxon>Lipomycetales</taxon>
        <taxon>Lipomycetaceae</taxon>
        <taxon>Lipomyces</taxon>
    </lineage>
</organism>
<sequence>MVFSHRLRRGARVLDNATKVHSRAAIRASGLVDSGVCQWGENYNLSHYTPGLVTSFVFMYYIRRHYFGWWSKYNYVLTSGLNTAGVAFSALFILLTLHYTRTEFEWWGNLVSSAGVDGAVEDGLLEIPEDGFGLKKGEYW</sequence>
<comment type="subcellular location">
    <subcellularLocation>
        <location evidence="1">Membrane</location>
        <topology evidence="1">Multi-pass membrane protein</topology>
    </subcellularLocation>
</comment>
<dbReference type="EMBL" id="JARPMG010000006">
    <property type="protein sequence ID" value="KAJ8099627.1"/>
    <property type="molecule type" value="Genomic_DNA"/>
</dbReference>
<dbReference type="GeneID" id="80879286"/>
<evidence type="ECO:0000256" key="6">
    <source>
        <dbReference type="ARBA" id="ARBA00022927"/>
    </source>
</evidence>
<dbReference type="InterPro" id="IPR004813">
    <property type="entry name" value="OPT"/>
</dbReference>
<evidence type="ECO:0000256" key="1">
    <source>
        <dbReference type="ARBA" id="ARBA00004141"/>
    </source>
</evidence>
<comment type="caution">
    <text evidence="10">The sequence shown here is derived from an EMBL/GenBank/DDBJ whole genome shotgun (WGS) entry which is preliminary data.</text>
</comment>
<evidence type="ECO:0000256" key="4">
    <source>
        <dbReference type="ARBA" id="ARBA00022692"/>
    </source>
</evidence>
<evidence type="ECO:0000256" key="7">
    <source>
        <dbReference type="ARBA" id="ARBA00022989"/>
    </source>
</evidence>
<reference evidence="10" key="1">
    <citation type="submission" date="2023-03" db="EMBL/GenBank/DDBJ databases">
        <title>Near-Complete genome sequence of Lipomyces tetrasporous NRRL Y-64009, an oleaginous yeast capable of growing on lignocellulosic hydrolysates.</title>
        <authorList>
            <consortium name="Lawrence Berkeley National Laboratory"/>
            <person name="Jagtap S.S."/>
            <person name="Liu J.-J."/>
            <person name="Walukiewicz H.E."/>
            <person name="Pangilinan J."/>
            <person name="Lipzen A."/>
            <person name="Ahrendt S."/>
            <person name="Koriabine M."/>
            <person name="Cobaugh K."/>
            <person name="Salamov A."/>
            <person name="Yoshinaga Y."/>
            <person name="Ng V."/>
            <person name="Daum C."/>
            <person name="Grigoriev I.V."/>
            <person name="Slininger P.J."/>
            <person name="Dien B.S."/>
            <person name="Jin Y.-S."/>
            <person name="Rao C.V."/>
        </authorList>
    </citation>
    <scope>NUCLEOTIDE SEQUENCE</scope>
    <source>
        <strain evidence="10">NRRL Y-64009</strain>
    </source>
</reference>
<gene>
    <name evidence="10" type="ORF">POJ06DRAFT_113485</name>
</gene>
<dbReference type="GO" id="GO:0035673">
    <property type="term" value="F:oligopeptide transmembrane transporter activity"/>
    <property type="evidence" value="ECO:0007669"/>
    <property type="project" value="InterPro"/>
</dbReference>
<evidence type="ECO:0000313" key="11">
    <source>
        <dbReference type="Proteomes" id="UP001217417"/>
    </source>
</evidence>
<dbReference type="Proteomes" id="UP001217417">
    <property type="component" value="Unassembled WGS sequence"/>
</dbReference>
<comment type="similarity">
    <text evidence="2">Belongs to the oligopeptide OPT transporter family.</text>
</comment>
<dbReference type="PANTHER" id="PTHR22601">
    <property type="entry name" value="ISP4 LIKE PROTEIN"/>
    <property type="match status" value="1"/>
</dbReference>
<dbReference type="RefSeq" id="XP_056043077.1">
    <property type="nucleotide sequence ID" value="XM_056184120.1"/>
</dbReference>
<dbReference type="GO" id="GO:0015031">
    <property type="term" value="P:protein transport"/>
    <property type="evidence" value="ECO:0007669"/>
    <property type="project" value="UniProtKB-KW"/>
</dbReference>
<keyword evidence="5" id="KW-0571">Peptide transport</keyword>
<evidence type="ECO:0000256" key="3">
    <source>
        <dbReference type="ARBA" id="ARBA00022448"/>
    </source>
</evidence>
<name>A0AAD7QQD1_9ASCO</name>
<keyword evidence="11" id="KW-1185">Reference proteome</keyword>
<keyword evidence="8 9" id="KW-0472">Membrane</keyword>
<dbReference type="Pfam" id="PF03169">
    <property type="entry name" value="OPT"/>
    <property type="match status" value="1"/>
</dbReference>
<proteinExistence type="inferred from homology"/>
<accession>A0AAD7QQD1</accession>
<keyword evidence="7 9" id="KW-1133">Transmembrane helix</keyword>
<evidence type="ECO:0000256" key="2">
    <source>
        <dbReference type="ARBA" id="ARBA00008807"/>
    </source>
</evidence>
<keyword evidence="6" id="KW-0653">Protein transport</keyword>
<evidence type="ECO:0000256" key="9">
    <source>
        <dbReference type="SAM" id="Phobius"/>
    </source>
</evidence>
<evidence type="ECO:0000313" key="10">
    <source>
        <dbReference type="EMBL" id="KAJ8099627.1"/>
    </source>
</evidence>
<evidence type="ECO:0000256" key="5">
    <source>
        <dbReference type="ARBA" id="ARBA00022856"/>
    </source>
</evidence>
<protein>
    <submittedName>
        <fullName evidence="10">Uncharacterized protein</fullName>
    </submittedName>
</protein>
<keyword evidence="4 9" id="KW-0812">Transmembrane</keyword>
<keyword evidence="3" id="KW-0813">Transport</keyword>
<dbReference type="AlphaFoldDB" id="A0AAD7QQD1"/>
<feature type="transmembrane region" description="Helical" evidence="9">
    <location>
        <begin position="74"/>
        <end position="99"/>
    </location>
</feature>
<dbReference type="InterPro" id="IPR004648">
    <property type="entry name" value="Oligpept_transpt"/>
</dbReference>
<dbReference type="GO" id="GO:0016020">
    <property type="term" value="C:membrane"/>
    <property type="evidence" value="ECO:0007669"/>
    <property type="project" value="UniProtKB-SubCell"/>
</dbReference>